<reference evidence="2" key="1">
    <citation type="submission" date="2016-11" db="UniProtKB">
        <authorList>
            <consortium name="WormBaseParasite"/>
        </authorList>
    </citation>
    <scope>IDENTIFICATION</scope>
    <source>
        <strain evidence="2">KR3021</strain>
    </source>
</reference>
<dbReference type="Proteomes" id="UP000095286">
    <property type="component" value="Unplaced"/>
</dbReference>
<protein>
    <submittedName>
        <fullName evidence="2">DUF2807 domain-containing protein</fullName>
    </submittedName>
</protein>
<dbReference type="WBParaSite" id="RSKR_0001059200.1">
    <property type="protein sequence ID" value="RSKR_0001059200.1"/>
    <property type="gene ID" value="RSKR_0001059200"/>
</dbReference>
<sequence length="93" mass="10174">MVSCDMGSVSESGQYSINVVRAPKLVNATLKYQKAVNVTIKGDYVAIMEATTTAISTTTISNVVEDQKIIYIENAIFSDDLLSLKMKKQIQVP</sequence>
<evidence type="ECO:0000313" key="2">
    <source>
        <dbReference type="WBParaSite" id="RSKR_0001059200.1"/>
    </source>
</evidence>
<accession>A0AC35UEU5</accession>
<organism evidence="1 2">
    <name type="scientific">Rhabditophanes sp. KR3021</name>
    <dbReference type="NCBI Taxonomy" id="114890"/>
    <lineage>
        <taxon>Eukaryota</taxon>
        <taxon>Metazoa</taxon>
        <taxon>Ecdysozoa</taxon>
        <taxon>Nematoda</taxon>
        <taxon>Chromadorea</taxon>
        <taxon>Rhabditida</taxon>
        <taxon>Tylenchina</taxon>
        <taxon>Panagrolaimomorpha</taxon>
        <taxon>Strongyloidoidea</taxon>
        <taxon>Alloionematidae</taxon>
        <taxon>Rhabditophanes</taxon>
    </lineage>
</organism>
<evidence type="ECO:0000313" key="1">
    <source>
        <dbReference type="Proteomes" id="UP000095286"/>
    </source>
</evidence>
<name>A0AC35UEU5_9BILA</name>
<proteinExistence type="predicted"/>